<dbReference type="InterPro" id="IPR006311">
    <property type="entry name" value="TAT_signal"/>
</dbReference>
<dbReference type="EMBL" id="JAWSTH010000127">
    <property type="protein sequence ID" value="MDW5598235.1"/>
    <property type="molecule type" value="Genomic_DNA"/>
</dbReference>
<dbReference type="PANTHER" id="PTHR45953:SF1">
    <property type="entry name" value="IDURONATE 2-SULFATASE"/>
    <property type="match status" value="1"/>
</dbReference>
<protein>
    <submittedName>
        <fullName evidence="5">Sulfatase-like hydrolase/transferase</fullName>
    </submittedName>
</protein>
<reference evidence="6" key="1">
    <citation type="submission" date="2023-07" db="EMBL/GenBank/DDBJ databases">
        <title>Conexibacter stalactiti sp. nov., isolated from stalactites in a lava cave and emended description of the genus Conexibacter.</title>
        <authorList>
            <person name="Lee S.D."/>
        </authorList>
    </citation>
    <scope>NUCLEOTIDE SEQUENCE [LARGE SCALE GENOMIC DNA]</scope>
    <source>
        <strain evidence="6">KCTC 39840</strain>
    </source>
</reference>
<organism evidence="5 6">
    <name type="scientific">Conexibacter stalactiti</name>
    <dbReference type="NCBI Taxonomy" id="1940611"/>
    <lineage>
        <taxon>Bacteria</taxon>
        <taxon>Bacillati</taxon>
        <taxon>Actinomycetota</taxon>
        <taxon>Thermoleophilia</taxon>
        <taxon>Solirubrobacterales</taxon>
        <taxon>Conexibacteraceae</taxon>
        <taxon>Conexibacter</taxon>
    </lineage>
</organism>
<evidence type="ECO:0000313" key="5">
    <source>
        <dbReference type="EMBL" id="MDW5598235.1"/>
    </source>
</evidence>
<sequence length="504" mass="55720">MADQRRISRRALFRGGGATAGAAALSGAGLLGAAAAEAQEDGERERPNVVLIVADRMRSDYVAAYDDVFDDRNAKTPNLDELSDRSLRFKYATPDGMPAIPMRRGMLTGMRSYPFRDWRATPGMPTIPGFNKIYDFQPMITELAAGAGIETVYVTDNPTFVGGRFGRVVRTGPLATSAGFRETERDYFLPLGGPVRERREEPTQKTLAEGIRQLDALRGEQPFLLVLDAFDPNDAFRPPRQYVTGSGPLHDDVSLPKDRSYQTTIRVSDDSVKGEVRQRYEAEVEAVDGALGRFLDKLDDTGMAGRTVVIFVSDGGIALGEQGVYGSPAGVWHRRAYHVPLLIKDPQGRWAGDTSSWFVSTYDIPTTILSYFGIVAPGRMQGEDLTTLLEDYDLPARPFYTTAIDTHIVVGDRNWLLIGRSDQDRWRLYEAEDEDEPDEIRTETVKSPTVLEELRRWALTAAGGTLPEFGDSDALRPPSPDSLDKKVADDGTLDEDEAEANELR</sequence>
<accession>A0ABU4I0F1</accession>
<evidence type="ECO:0000256" key="3">
    <source>
        <dbReference type="SAM" id="MobiDB-lite"/>
    </source>
</evidence>
<evidence type="ECO:0000256" key="2">
    <source>
        <dbReference type="ARBA" id="ARBA00022801"/>
    </source>
</evidence>
<feature type="domain" description="Sulfatase N-terminal" evidence="4">
    <location>
        <begin position="47"/>
        <end position="374"/>
    </location>
</feature>
<proteinExistence type="predicted"/>
<keyword evidence="2" id="KW-0378">Hydrolase</keyword>
<evidence type="ECO:0000259" key="4">
    <source>
        <dbReference type="Pfam" id="PF00884"/>
    </source>
</evidence>
<evidence type="ECO:0000256" key="1">
    <source>
        <dbReference type="ARBA" id="ARBA00022723"/>
    </source>
</evidence>
<name>A0ABU4I0F1_9ACTN</name>
<feature type="compositionally biased region" description="Acidic residues" evidence="3">
    <location>
        <begin position="491"/>
        <end position="504"/>
    </location>
</feature>
<dbReference type="PROSITE" id="PS51318">
    <property type="entry name" value="TAT"/>
    <property type="match status" value="1"/>
</dbReference>
<dbReference type="SUPFAM" id="SSF53649">
    <property type="entry name" value="Alkaline phosphatase-like"/>
    <property type="match status" value="1"/>
</dbReference>
<dbReference type="InterPro" id="IPR000917">
    <property type="entry name" value="Sulfatase_N"/>
</dbReference>
<dbReference type="Pfam" id="PF00884">
    <property type="entry name" value="Sulfatase"/>
    <property type="match status" value="1"/>
</dbReference>
<evidence type="ECO:0000313" key="6">
    <source>
        <dbReference type="Proteomes" id="UP001284601"/>
    </source>
</evidence>
<dbReference type="RefSeq" id="WP_318600742.1">
    <property type="nucleotide sequence ID" value="NZ_JAWSTH010000127.1"/>
</dbReference>
<dbReference type="Proteomes" id="UP001284601">
    <property type="component" value="Unassembled WGS sequence"/>
</dbReference>
<reference evidence="5 6" key="2">
    <citation type="submission" date="2023-10" db="EMBL/GenBank/DDBJ databases">
        <authorList>
            <person name="Han X.F."/>
        </authorList>
    </citation>
    <scope>NUCLEOTIDE SEQUENCE [LARGE SCALE GENOMIC DNA]</scope>
    <source>
        <strain evidence="5 6">KCTC 39840</strain>
    </source>
</reference>
<dbReference type="Gene3D" id="3.40.720.10">
    <property type="entry name" value="Alkaline Phosphatase, subunit A"/>
    <property type="match status" value="1"/>
</dbReference>
<feature type="region of interest" description="Disordered" evidence="3">
    <location>
        <begin position="464"/>
        <end position="504"/>
    </location>
</feature>
<dbReference type="InterPro" id="IPR017850">
    <property type="entry name" value="Alkaline_phosphatase_core_sf"/>
</dbReference>
<comment type="caution">
    <text evidence="5">The sequence shown here is derived from an EMBL/GenBank/DDBJ whole genome shotgun (WGS) entry which is preliminary data.</text>
</comment>
<dbReference type="PANTHER" id="PTHR45953">
    <property type="entry name" value="IDURONATE 2-SULFATASE"/>
    <property type="match status" value="1"/>
</dbReference>
<gene>
    <name evidence="5" type="ORF">R7226_28010</name>
</gene>
<keyword evidence="1" id="KW-0479">Metal-binding</keyword>
<keyword evidence="6" id="KW-1185">Reference proteome</keyword>